<reference evidence="2 3" key="1">
    <citation type="submission" date="2024-09" db="EMBL/GenBank/DDBJ databases">
        <title>Rethinking Asexuality: The Enigmatic Case of Functional Sexual Genes in Lepraria (Stereocaulaceae).</title>
        <authorList>
            <person name="Doellman M."/>
            <person name="Sun Y."/>
            <person name="Barcenas-Pena A."/>
            <person name="Lumbsch H.T."/>
            <person name="Grewe F."/>
        </authorList>
    </citation>
    <scope>NUCLEOTIDE SEQUENCE [LARGE SCALE GENOMIC DNA]</scope>
    <source>
        <strain evidence="2 3">Mercado 3170</strain>
    </source>
</reference>
<dbReference type="EMBL" id="JBEFKJ010000034">
    <property type="protein sequence ID" value="KAL2038216.1"/>
    <property type="molecule type" value="Genomic_DNA"/>
</dbReference>
<sequence length="92" mass="10755">MDALIDSLINAIHVRPFKRFPHRIISSSSNQKATEPTFRPSSSWILAAQMDRYSTSSAESQAEYQRTVERNERRRGRHVMKAREALRKLRRA</sequence>
<evidence type="ECO:0000313" key="3">
    <source>
        <dbReference type="Proteomes" id="UP001590950"/>
    </source>
</evidence>
<gene>
    <name evidence="2" type="ORF">N7G274_009164</name>
</gene>
<name>A0ABR3ZYZ0_9LECA</name>
<keyword evidence="3" id="KW-1185">Reference proteome</keyword>
<protein>
    <submittedName>
        <fullName evidence="2">Uncharacterized protein</fullName>
    </submittedName>
</protein>
<evidence type="ECO:0000313" key="2">
    <source>
        <dbReference type="EMBL" id="KAL2038216.1"/>
    </source>
</evidence>
<dbReference type="Proteomes" id="UP001590950">
    <property type="component" value="Unassembled WGS sequence"/>
</dbReference>
<feature type="region of interest" description="Disordered" evidence="1">
    <location>
        <begin position="56"/>
        <end position="78"/>
    </location>
</feature>
<proteinExistence type="predicted"/>
<organism evidence="2 3">
    <name type="scientific">Stereocaulon virgatum</name>
    <dbReference type="NCBI Taxonomy" id="373712"/>
    <lineage>
        <taxon>Eukaryota</taxon>
        <taxon>Fungi</taxon>
        <taxon>Dikarya</taxon>
        <taxon>Ascomycota</taxon>
        <taxon>Pezizomycotina</taxon>
        <taxon>Lecanoromycetes</taxon>
        <taxon>OSLEUM clade</taxon>
        <taxon>Lecanoromycetidae</taxon>
        <taxon>Lecanorales</taxon>
        <taxon>Lecanorineae</taxon>
        <taxon>Stereocaulaceae</taxon>
        <taxon>Stereocaulon</taxon>
    </lineage>
</organism>
<accession>A0ABR3ZYZ0</accession>
<evidence type="ECO:0000256" key="1">
    <source>
        <dbReference type="SAM" id="MobiDB-lite"/>
    </source>
</evidence>
<comment type="caution">
    <text evidence="2">The sequence shown here is derived from an EMBL/GenBank/DDBJ whole genome shotgun (WGS) entry which is preliminary data.</text>
</comment>